<dbReference type="Proteomes" id="UP000054097">
    <property type="component" value="Unassembled WGS sequence"/>
</dbReference>
<sequence length="236" mass="26514">MFFVYNPQEPSPVYFNPEDAYAAYRRREYIAALEEEQRRIQFERELSTAQQPPIAPMSSILAQGKEQPKQEPKGTTPATKQSAAEAPTAQYSPDEEPEPHWSAVPERGRTLAEVTSISRAFESLKNTFVFPSGPLEAVSGSNPPRLSYNKINAPIHAYQHALSELVTKLDGIESYGFKGLREARKQLVVKIDEEMEQLDKKIMATLTSSSEQKQPTDTEPTEKPTSEQRIISTNGR</sequence>
<dbReference type="OrthoDB" id="333905at2759"/>
<reference evidence="3 4" key="1">
    <citation type="submission" date="2014-04" db="EMBL/GenBank/DDBJ databases">
        <authorList>
            <consortium name="DOE Joint Genome Institute"/>
            <person name="Kuo A."/>
            <person name="Zuccaro A."/>
            <person name="Kohler A."/>
            <person name="Nagy L.G."/>
            <person name="Floudas D."/>
            <person name="Copeland A."/>
            <person name="Barry K.W."/>
            <person name="Cichocki N."/>
            <person name="Veneault-Fourrey C."/>
            <person name="LaButti K."/>
            <person name="Lindquist E.A."/>
            <person name="Lipzen A."/>
            <person name="Lundell T."/>
            <person name="Morin E."/>
            <person name="Murat C."/>
            <person name="Sun H."/>
            <person name="Tunlid A."/>
            <person name="Henrissat B."/>
            <person name="Grigoriev I.V."/>
            <person name="Hibbett D.S."/>
            <person name="Martin F."/>
            <person name="Nordberg H.P."/>
            <person name="Cantor M.N."/>
            <person name="Hua S.X."/>
        </authorList>
    </citation>
    <scope>NUCLEOTIDE SEQUENCE [LARGE SCALE GENOMIC DNA]</scope>
    <source>
        <strain evidence="3 4">MAFF 305830</strain>
    </source>
</reference>
<dbReference type="HOGENOM" id="CLU_1176033_0_0_1"/>
<protein>
    <recommendedName>
        <fullName evidence="2">BAG domain-containing protein</fullName>
    </recommendedName>
</protein>
<proteinExistence type="predicted"/>
<dbReference type="STRING" id="933852.A0A0C3AYB9"/>
<dbReference type="SUPFAM" id="SSF63491">
    <property type="entry name" value="BAG domain"/>
    <property type="match status" value="1"/>
</dbReference>
<evidence type="ECO:0000313" key="3">
    <source>
        <dbReference type="EMBL" id="KIM24994.1"/>
    </source>
</evidence>
<evidence type="ECO:0000256" key="1">
    <source>
        <dbReference type="SAM" id="MobiDB-lite"/>
    </source>
</evidence>
<evidence type="ECO:0000313" key="4">
    <source>
        <dbReference type="Proteomes" id="UP000054097"/>
    </source>
</evidence>
<feature type="domain" description="BAG" evidence="2">
    <location>
        <begin position="158"/>
        <end position="201"/>
    </location>
</feature>
<organism evidence="3 4">
    <name type="scientific">Serendipita vermifera MAFF 305830</name>
    <dbReference type="NCBI Taxonomy" id="933852"/>
    <lineage>
        <taxon>Eukaryota</taxon>
        <taxon>Fungi</taxon>
        <taxon>Dikarya</taxon>
        <taxon>Basidiomycota</taxon>
        <taxon>Agaricomycotina</taxon>
        <taxon>Agaricomycetes</taxon>
        <taxon>Sebacinales</taxon>
        <taxon>Serendipitaceae</taxon>
        <taxon>Serendipita</taxon>
    </lineage>
</organism>
<gene>
    <name evidence="3" type="ORF">M408DRAFT_225919</name>
</gene>
<dbReference type="InterPro" id="IPR036533">
    <property type="entry name" value="BAG_dom_sf"/>
</dbReference>
<dbReference type="Pfam" id="PF02179">
    <property type="entry name" value="BAG"/>
    <property type="match status" value="1"/>
</dbReference>
<dbReference type="InterPro" id="IPR003103">
    <property type="entry name" value="BAG_domain"/>
</dbReference>
<reference evidence="4" key="2">
    <citation type="submission" date="2015-01" db="EMBL/GenBank/DDBJ databases">
        <title>Evolutionary Origins and Diversification of the Mycorrhizal Mutualists.</title>
        <authorList>
            <consortium name="DOE Joint Genome Institute"/>
            <consortium name="Mycorrhizal Genomics Consortium"/>
            <person name="Kohler A."/>
            <person name="Kuo A."/>
            <person name="Nagy L.G."/>
            <person name="Floudas D."/>
            <person name="Copeland A."/>
            <person name="Barry K.W."/>
            <person name="Cichocki N."/>
            <person name="Veneault-Fourrey C."/>
            <person name="LaButti K."/>
            <person name="Lindquist E.A."/>
            <person name="Lipzen A."/>
            <person name="Lundell T."/>
            <person name="Morin E."/>
            <person name="Murat C."/>
            <person name="Riley R."/>
            <person name="Ohm R."/>
            <person name="Sun H."/>
            <person name="Tunlid A."/>
            <person name="Henrissat B."/>
            <person name="Grigoriev I.V."/>
            <person name="Hibbett D.S."/>
            <person name="Martin F."/>
        </authorList>
    </citation>
    <scope>NUCLEOTIDE SEQUENCE [LARGE SCALE GENOMIC DNA]</scope>
    <source>
        <strain evidence="4">MAFF 305830</strain>
    </source>
</reference>
<feature type="compositionally biased region" description="Polar residues" evidence="1">
    <location>
        <begin position="227"/>
        <end position="236"/>
    </location>
</feature>
<accession>A0A0C3AYB9</accession>
<keyword evidence="4" id="KW-1185">Reference proteome</keyword>
<dbReference type="GO" id="GO:0051087">
    <property type="term" value="F:protein-folding chaperone binding"/>
    <property type="evidence" value="ECO:0007669"/>
    <property type="project" value="InterPro"/>
</dbReference>
<name>A0A0C3AYB9_SERVB</name>
<evidence type="ECO:0000259" key="2">
    <source>
        <dbReference type="Pfam" id="PF02179"/>
    </source>
</evidence>
<dbReference type="AlphaFoldDB" id="A0A0C3AYB9"/>
<dbReference type="Gene3D" id="1.20.58.120">
    <property type="entry name" value="BAG domain"/>
    <property type="match status" value="1"/>
</dbReference>
<feature type="region of interest" description="Disordered" evidence="1">
    <location>
        <begin position="203"/>
        <end position="236"/>
    </location>
</feature>
<feature type="region of interest" description="Disordered" evidence="1">
    <location>
        <begin position="61"/>
        <end position="105"/>
    </location>
</feature>
<dbReference type="EMBL" id="KN824318">
    <property type="protein sequence ID" value="KIM24994.1"/>
    <property type="molecule type" value="Genomic_DNA"/>
</dbReference>
<feature type="compositionally biased region" description="Basic and acidic residues" evidence="1">
    <location>
        <begin position="214"/>
        <end position="226"/>
    </location>
</feature>